<dbReference type="RefSeq" id="WP_390350835.1">
    <property type="nucleotide sequence ID" value="NZ_JBHUMU010000004.1"/>
</dbReference>
<keyword evidence="3" id="KW-1185">Reference proteome</keyword>
<dbReference type="InterPro" id="IPR027843">
    <property type="entry name" value="DUF4440"/>
</dbReference>
<dbReference type="SUPFAM" id="SSF54427">
    <property type="entry name" value="NTF2-like"/>
    <property type="match status" value="1"/>
</dbReference>
<dbReference type="Pfam" id="PF14534">
    <property type="entry name" value="DUF4440"/>
    <property type="match status" value="1"/>
</dbReference>
<evidence type="ECO:0000259" key="1">
    <source>
        <dbReference type="Pfam" id="PF14534"/>
    </source>
</evidence>
<dbReference type="Proteomes" id="UP001500866">
    <property type="component" value="Unassembled WGS sequence"/>
</dbReference>
<dbReference type="EMBL" id="BAAADS010000025">
    <property type="protein sequence ID" value="GAA0614350.1"/>
    <property type="molecule type" value="Genomic_DNA"/>
</dbReference>
<dbReference type="InterPro" id="IPR011944">
    <property type="entry name" value="Steroid_delta5-4_isomerase"/>
</dbReference>
<feature type="domain" description="DUF4440" evidence="1">
    <location>
        <begin position="9"/>
        <end position="120"/>
    </location>
</feature>
<accession>A0ABN1GM22</accession>
<organism evidence="2 3">
    <name type="scientific">Virgibacillus siamensis</name>
    <dbReference type="NCBI Taxonomy" id="480071"/>
    <lineage>
        <taxon>Bacteria</taxon>
        <taxon>Bacillati</taxon>
        <taxon>Bacillota</taxon>
        <taxon>Bacilli</taxon>
        <taxon>Bacillales</taxon>
        <taxon>Bacillaceae</taxon>
        <taxon>Virgibacillus</taxon>
    </lineage>
</organism>
<name>A0ABN1GM22_9BACI</name>
<gene>
    <name evidence="2" type="ORF">GCM10009001_34530</name>
</gene>
<dbReference type="NCBIfam" id="TIGR02246">
    <property type="entry name" value="SgcJ/EcaC family oxidoreductase"/>
    <property type="match status" value="1"/>
</dbReference>
<proteinExistence type="predicted"/>
<dbReference type="Gene3D" id="3.10.450.50">
    <property type="match status" value="1"/>
</dbReference>
<comment type="caution">
    <text evidence="2">The sequence shown here is derived from an EMBL/GenBank/DDBJ whole genome shotgun (WGS) entry which is preliminary data.</text>
</comment>
<protein>
    <recommendedName>
        <fullName evidence="1">DUF4440 domain-containing protein</fullName>
    </recommendedName>
</protein>
<reference evidence="2 3" key="1">
    <citation type="journal article" date="2019" name="Int. J. Syst. Evol. Microbiol.">
        <title>The Global Catalogue of Microorganisms (GCM) 10K type strain sequencing project: providing services to taxonomists for standard genome sequencing and annotation.</title>
        <authorList>
            <consortium name="The Broad Institute Genomics Platform"/>
            <consortium name="The Broad Institute Genome Sequencing Center for Infectious Disease"/>
            <person name="Wu L."/>
            <person name="Ma J."/>
        </authorList>
    </citation>
    <scope>NUCLEOTIDE SEQUENCE [LARGE SCALE GENOMIC DNA]</scope>
    <source>
        <strain evidence="2 3">JCM 15395</strain>
    </source>
</reference>
<sequence length="151" mass="16669">MNESIRDEVIALYNNLIRAWNDRDAKGMAEKFSEEGVQIGFDGSKLIGQREILAHLGPIFESHPTAPFVTKIKGVRALGNDSALLHAIAGMVPPGKSDIEPSVNAHQTLIAAKNDSEWQVELFQNTPAQFHGRPELVESMTEELRGVYFGK</sequence>
<evidence type="ECO:0000313" key="3">
    <source>
        <dbReference type="Proteomes" id="UP001500866"/>
    </source>
</evidence>
<evidence type="ECO:0000313" key="2">
    <source>
        <dbReference type="EMBL" id="GAA0614350.1"/>
    </source>
</evidence>
<dbReference type="InterPro" id="IPR032710">
    <property type="entry name" value="NTF2-like_dom_sf"/>
</dbReference>